<feature type="compositionally biased region" description="Basic and acidic residues" evidence="1">
    <location>
        <begin position="1"/>
        <end position="10"/>
    </location>
</feature>
<feature type="non-terminal residue" evidence="2">
    <location>
        <position position="86"/>
    </location>
</feature>
<name>A0A6J4R9T4_9ACTN</name>
<keyword evidence="2" id="KW-0689">Ribosomal protein</keyword>
<feature type="non-terminal residue" evidence="2">
    <location>
        <position position="1"/>
    </location>
</feature>
<gene>
    <name evidence="2" type="ORF">AVDCRST_MAG38-120</name>
</gene>
<protein>
    <submittedName>
        <fullName evidence="2">SSU ribosomal protein S15p (S13e)</fullName>
    </submittedName>
</protein>
<evidence type="ECO:0000256" key="1">
    <source>
        <dbReference type="SAM" id="MobiDB-lite"/>
    </source>
</evidence>
<proteinExistence type="predicted"/>
<accession>A0A6J4R9T4</accession>
<dbReference type="GO" id="GO:0005840">
    <property type="term" value="C:ribosome"/>
    <property type="evidence" value="ECO:0007669"/>
    <property type="project" value="UniProtKB-KW"/>
</dbReference>
<feature type="region of interest" description="Disordered" evidence="1">
    <location>
        <begin position="1"/>
        <end position="86"/>
    </location>
</feature>
<sequence length="86" mass="9238">GFRQGTDDRQVQGARVRHRLGPRADCRPHGPHQLPDGPLPHASQGPSRAARPPEDGRQAAPPPDVHEADGRDRLPPDRAGARAPSL</sequence>
<evidence type="ECO:0000313" key="2">
    <source>
        <dbReference type="EMBL" id="CAA9461564.1"/>
    </source>
</evidence>
<reference evidence="2" key="1">
    <citation type="submission" date="2020-02" db="EMBL/GenBank/DDBJ databases">
        <authorList>
            <person name="Meier V. D."/>
        </authorList>
    </citation>
    <scope>NUCLEOTIDE SEQUENCE</scope>
    <source>
        <strain evidence="2">AVDCRST_MAG38</strain>
    </source>
</reference>
<organism evidence="2">
    <name type="scientific">uncultured Solirubrobacteraceae bacterium</name>
    <dbReference type="NCBI Taxonomy" id="1162706"/>
    <lineage>
        <taxon>Bacteria</taxon>
        <taxon>Bacillati</taxon>
        <taxon>Actinomycetota</taxon>
        <taxon>Thermoleophilia</taxon>
        <taxon>Solirubrobacterales</taxon>
        <taxon>Solirubrobacteraceae</taxon>
        <taxon>environmental samples</taxon>
    </lineage>
</organism>
<dbReference type="EMBL" id="CADCVJ010000009">
    <property type="protein sequence ID" value="CAA9461564.1"/>
    <property type="molecule type" value="Genomic_DNA"/>
</dbReference>
<keyword evidence="2" id="KW-0687">Ribonucleoprotein</keyword>
<feature type="compositionally biased region" description="Basic and acidic residues" evidence="1">
    <location>
        <begin position="64"/>
        <end position="80"/>
    </location>
</feature>
<dbReference type="AlphaFoldDB" id="A0A6J4R9T4"/>